<evidence type="ECO:0000256" key="6">
    <source>
        <dbReference type="SAM" id="Phobius"/>
    </source>
</evidence>
<dbReference type="PANTHER" id="PTHR30086:SF20">
    <property type="entry name" value="ARGININE EXPORTER PROTEIN ARGO-RELATED"/>
    <property type="match status" value="1"/>
</dbReference>
<dbReference type="GO" id="GO:0005886">
    <property type="term" value="C:plasma membrane"/>
    <property type="evidence" value="ECO:0007669"/>
    <property type="project" value="UniProtKB-SubCell"/>
</dbReference>
<dbReference type="PATRIC" id="fig|1365253.3.peg.2478"/>
<dbReference type="GO" id="GO:0033228">
    <property type="term" value="P:cysteine export across plasma membrane"/>
    <property type="evidence" value="ECO:0007669"/>
    <property type="project" value="TreeGrafter"/>
</dbReference>
<evidence type="ECO:0000256" key="1">
    <source>
        <dbReference type="ARBA" id="ARBA00004651"/>
    </source>
</evidence>
<feature type="transmembrane region" description="Helical" evidence="6">
    <location>
        <begin position="143"/>
        <end position="164"/>
    </location>
</feature>
<dbReference type="InterPro" id="IPR001123">
    <property type="entry name" value="LeuE-type"/>
</dbReference>
<keyword evidence="3 6" id="KW-0812">Transmembrane</keyword>
<feature type="transmembrane region" description="Helical" evidence="6">
    <location>
        <begin position="75"/>
        <end position="92"/>
    </location>
</feature>
<evidence type="ECO:0000256" key="5">
    <source>
        <dbReference type="ARBA" id="ARBA00023136"/>
    </source>
</evidence>
<proteinExistence type="predicted"/>
<keyword evidence="5 6" id="KW-0472">Membrane</keyword>
<protein>
    <recommendedName>
        <fullName evidence="9">Lysine transporter LysE</fullName>
    </recommendedName>
</protein>
<feature type="transmembrane region" description="Helical" evidence="6">
    <location>
        <begin position="185"/>
        <end position="203"/>
    </location>
</feature>
<evidence type="ECO:0008006" key="9">
    <source>
        <dbReference type="Google" id="ProtNLM"/>
    </source>
</evidence>
<evidence type="ECO:0000313" key="7">
    <source>
        <dbReference type="EMBL" id="KZN47283.1"/>
    </source>
</evidence>
<sequence>MHATELIALIPALVMFSFAASITPGPNNILLTYSGANFGIRKTVPHIAGIRAGMTLIHIVMLIGLGQLLASNSNVHMLFKLLASGYILYLAYKICQSRSTNSTSQDQSRPMSFVEAAIFQLINPKCIATLLSLSTALTLPGELYWPSAILGVLMFNVIALFSGFSWIYFGKVISQRLQNPKHQQYFNYAMASLLLVCLPLIHIS</sequence>
<keyword evidence="2" id="KW-1003">Cell membrane</keyword>
<accession>A0A162ABX7</accession>
<comment type="subcellular location">
    <subcellularLocation>
        <location evidence="1">Cell membrane</location>
        <topology evidence="1">Multi-pass membrane protein</topology>
    </subcellularLocation>
</comment>
<dbReference type="EMBL" id="AUXT01000157">
    <property type="protein sequence ID" value="KZN47283.1"/>
    <property type="molecule type" value="Genomic_DNA"/>
</dbReference>
<dbReference type="OrthoDB" id="9812084at2"/>
<organism evidence="7 8">
    <name type="scientific">Pseudoalteromonas luteoviolacea NCIMB 1942</name>
    <dbReference type="NCBI Taxonomy" id="1365253"/>
    <lineage>
        <taxon>Bacteria</taxon>
        <taxon>Pseudomonadati</taxon>
        <taxon>Pseudomonadota</taxon>
        <taxon>Gammaproteobacteria</taxon>
        <taxon>Alteromonadales</taxon>
        <taxon>Pseudoalteromonadaceae</taxon>
        <taxon>Pseudoalteromonas</taxon>
    </lineage>
</organism>
<dbReference type="GO" id="GO:0015171">
    <property type="term" value="F:amino acid transmembrane transporter activity"/>
    <property type="evidence" value="ECO:0007669"/>
    <property type="project" value="TreeGrafter"/>
</dbReference>
<feature type="transmembrane region" description="Helical" evidence="6">
    <location>
        <begin position="48"/>
        <end position="69"/>
    </location>
</feature>
<name>A0A162ABX7_9GAMM</name>
<evidence type="ECO:0000256" key="4">
    <source>
        <dbReference type="ARBA" id="ARBA00022989"/>
    </source>
</evidence>
<dbReference type="RefSeq" id="WP_063377133.1">
    <property type="nucleotide sequence ID" value="NZ_AUXT01000157.1"/>
</dbReference>
<dbReference type="PANTHER" id="PTHR30086">
    <property type="entry name" value="ARGININE EXPORTER PROTEIN ARGO"/>
    <property type="match status" value="1"/>
</dbReference>
<feature type="transmembrane region" description="Helical" evidence="6">
    <location>
        <begin position="113"/>
        <end position="137"/>
    </location>
</feature>
<gene>
    <name evidence="7" type="ORF">N482_10225</name>
</gene>
<reference evidence="7 8" key="1">
    <citation type="submission" date="2013-07" db="EMBL/GenBank/DDBJ databases">
        <title>Comparative Genomic and Metabolomic Analysis of Twelve Strains of Pseudoalteromonas luteoviolacea.</title>
        <authorList>
            <person name="Vynne N.G."/>
            <person name="Mansson M."/>
            <person name="Gram L."/>
        </authorList>
    </citation>
    <scope>NUCLEOTIDE SEQUENCE [LARGE SCALE GENOMIC DNA]</scope>
    <source>
        <strain evidence="7 8">NCIMB 1942</strain>
    </source>
</reference>
<comment type="caution">
    <text evidence="7">The sequence shown here is derived from an EMBL/GenBank/DDBJ whole genome shotgun (WGS) entry which is preliminary data.</text>
</comment>
<dbReference type="Pfam" id="PF01810">
    <property type="entry name" value="LysE"/>
    <property type="match status" value="1"/>
</dbReference>
<evidence type="ECO:0000313" key="8">
    <source>
        <dbReference type="Proteomes" id="UP000076587"/>
    </source>
</evidence>
<evidence type="ECO:0000256" key="2">
    <source>
        <dbReference type="ARBA" id="ARBA00022475"/>
    </source>
</evidence>
<keyword evidence="4 6" id="KW-1133">Transmembrane helix</keyword>
<evidence type="ECO:0000256" key="3">
    <source>
        <dbReference type="ARBA" id="ARBA00022692"/>
    </source>
</evidence>
<dbReference type="AlphaFoldDB" id="A0A162ABX7"/>
<feature type="transmembrane region" description="Helical" evidence="6">
    <location>
        <begin position="6"/>
        <end position="27"/>
    </location>
</feature>
<dbReference type="Proteomes" id="UP000076587">
    <property type="component" value="Unassembled WGS sequence"/>
</dbReference>